<evidence type="ECO:0008006" key="4">
    <source>
        <dbReference type="Google" id="ProtNLM"/>
    </source>
</evidence>
<dbReference type="EMBL" id="ABLTIR010000079">
    <property type="protein sequence ID" value="EKZ1928051.1"/>
    <property type="molecule type" value="Genomic_DNA"/>
</dbReference>
<evidence type="ECO:0000313" key="3">
    <source>
        <dbReference type="Proteomes" id="UP001225498"/>
    </source>
</evidence>
<keyword evidence="1" id="KW-0175">Coiled coil</keyword>
<dbReference type="AlphaFoldDB" id="A0AAI9CM84"/>
<reference evidence="2" key="1">
    <citation type="submission" date="2023-08" db="EMBL/GenBank/DDBJ databases">
        <authorList>
            <consortium name="Clinical and Environmental Microbiology Branch: Whole genome sequencing antimicrobial resistance pathogens in the healthcare setting"/>
        </authorList>
    </citation>
    <scope>NUCLEOTIDE SEQUENCE</scope>
    <source>
        <strain evidence="2">2023CJ-00293</strain>
    </source>
</reference>
<evidence type="ECO:0000313" key="2">
    <source>
        <dbReference type="EMBL" id="EKZ1928051.1"/>
    </source>
</evidence>
<evidence type="ECO:0000256" key="1">
    <source>
        <dbReference type="SAM" id="Coils"/>
    </source>
</evidence>
<feature type="coiled-coil region" evidence="1">
    <location>
        <begin position="174"/>
        <end position="215"/>
    </location>
</feature>
<dbReference type="Proteomes" id="UP001225498">
    <property type="component" value="Unassembled WGS sequence"/>
</dbReference>
<name>A0AAI9CM84_STEMA</name>
<accession>A0AAI9CM84</accession>
<sequence>MAEKQLNKRGAKPLAQAEPVVQDLDAEKLAERSQELVTLGEHQSEVVDQFGDGLPWHPDHYENAIRGELRRGCEAFLRAGRYLVVARECATHGDWQGMLERLSIEPRQAQRMMEAARRVSMLPNASHATHLVAATKTQSRLIELLSLPEEQFTELAEQGETGGLSLDDVETMSRAELRAAIRDARADLEAKDQRITKLSDDLNKAEEKTAKAQKKWKKATPDEQSQELLTQLELATSQVRLAIATGSEEAGFSGAVIALMQHAEQHDLNVDEQVAGIIASLINDLRLVRDHQEVGVTVIHDRRLADWKREG</sequence>
<organism evidence="2 3">
    <name type="scientific">Stenotrophomonas maltophilia</name>
    <name type="common">Pseudomonas maltophilia</name>
    <name type="synonym">Xanthomonas maltophilia</name>
    <dbReference type="NCBI Taxonomy" id="40324"/>
    <lineage>
        <taxon>Bacteria</taxon>
        <taxon>Pseudomonadati</taxon>
        <taxon>Pseudomonadota</taxon>
        <taxon>Gammaproteobacteria</taxon>
        <taxon>Lysobacterales</taxon>
        <taxon>Lysobacteraceae</taxon>
        <taxon>Stenotrophomonas</taxon>
        <taxon>Stenotrophomonas maltophilia group</taxon>
    </lineage>
</organism>
<protein>
    <recommendedName>
        <fullName evidence="4">DUF3102 domain-containing protein</fullName>
    </recommendedName>
</protein>
<comment type="caution">
    <text evidence="2">The sequence shown here is derived from an EMBL/GenBank/DDBJ whole genome shotgun (WGS) entry which is preliminary data.</text>
</comment>
<proteinExistence type="predicted"/>
<gene>
    <name evidence="2" type="ORF">REH87_003080</name>
</gene>